<accession>A0A2S4UMP1</accession>
<evidence type="ECO:0000313" key="4">
    <source>
        <dbReference type="Proteomes" id="UP000239156"/>
    </source>
</evidence>
<keyword evidence="4" id="KW-1185">Reference proteome</keyword>
<dbReference type="InterPro" id="IPR050863">
    <property type="entry name" value="CenT-Element_Derived"/>
</dbReference>
<dbReference type="VEuPathDB" id="FungiDB:PSTT_14382"/>
<feature type="region of interest" description="Disordered" evidence="1">
    <location>
        <begin position="224"/>
        <end position="252"/>
    </location>
</feature>
<organism evidence="3 4">
    <name type="scientific">Puccinia striiformis</name>
    <dbReference type="NCBI Taxonomy" id="27350"/>
    <lineage>
        <taxon>Eukaryota</taxon>
        <taxon>Fungi</taxon>
        <taxon>Dikarya</taxon>
        <taxon>Basidiomycota</taxon>
        <taxon>Pucciniomycotina</taxon>
        <taxon>Pucciniomycetes</taxon>
        <taxon>Pucciniales</taxon>
        <taxon>Pucciniaceae</taxon>
        <taxon>Puccinia</taxon>
    </lineage>
</organism>
<feature type="domain" description="DDE-1" evidence="2">
    <location>
        <begin position="20"/>
        <end position="158"/>
    </location>
</feature>
<dbReference type="Pfam" id="PF03184">
    <property type="entry name" value="DDE_1"/>
    <property type="match status" value="1"/>
</dbReference>
<evidence type="ECO:0000256" key="1">
    <source>
        <dbReference type="SAM" id="MobiDB-lite"/>
    </source>
</evidence>
<comment type="caution">
    <text evidence="3">The sequence shown here is derived from an EMBL/GenBank/DDBJ whole genome shotgun (WGS) entry which is preliminary data.</text>
</comment>
<proteinExistence type="predicted"/>
<dbReference type="Proteomes" id="UP000239156">
    <property type="component" value="Unassembled WGS sequence"/>
</dbReference>
<feature type="compositionally biased region" description="Acidic residues" evidence="1">
    <location>
        <begin position="230"/>
        <end position="248"/>
    </location>
</feature>
<dbReference type="PANTHER" id="PTHR19303:SF73">
    <property type="entry name" value="PROTEIN PDC2"/>
    <property type="match status" value="1"/>
</dbReference>
<dbReference type="InterPro" id="IPR004875">
    <property type="entry name" value="DDE_SF_endonuclease_dom"/>
</dbReference>
<gene>
    <name evidence="3" type="ORF">PSTT_14382</name>
</gene>
<reference evidence="3" key="1">
    <citation type="submission" date="2017-12" db="EMBL/GenBank/DDBJ databases">
        <title>Gene loss provides genomic basis for host adaptation in cereal stripe rust fungi.</title>
        <authorList>
            <person name="Xia C."/>
        </authorList>
    </citation>
    <scope>NUCLEOTIDE SEQUENCE [LARGE SCALE GENOMIC DNA]</scope>
    <source>
        <strain evidence="3">93-210</strain>
    </source>
</reference>
<evidence type="ECO:0000313" key="3">
    <source>
        <dbReference type="EMBL" id="POV98529.1"/>
    </source>
</evidence>
<protein>
    <recommendedName>
        <fullName evidence="2">DDE-1 domain-containing protein</fullName>
    </recommendedName>
</protein>
<evidence type="ECO:0000259" key="2">
    <source>
        <dbReference type="Pfam" id="PF03184"/>
    </source>
</evidence>
<dbReference type="AlphaFoldDB" id="A0A2S4UMP1"/>
<dbReference type="PANTHER" id="PTHR19303">
    <property type="entry name" value="TRANSPOSON"/>
    <property type="match status" value="1"/>
</dbReference>
<sequence length="314" mass="35706">MPPNKSLATKTCSGLKGSKVRLTYHLCCNVDGSDKLKPLIIGNAQKPRSFGKKFASFRGYDYHHNKTAWMTATIMALWLQKLDSRFRREKRQVLLLLDNFSAHIKRLDGLHLANLKVEFPPPNLTSVLQPCDAGIIRAFKAYYRKRFPEFAMSRYEENPDTDGTTAFNIIRETENSLDKLSRYPDIPESSKKSRISIENLLNPAAESKLVHNSIRMPTEEEIVASMQQEADADTEENQEEQSESEDQPEPIPWNLTKMKAALNEIEFGLLSQPVNKFASAWMPHIDSLQSQSSQIGKAQWSGLKQTTLDSFIEQ</sequence>
<dbReference type="GO" id="GO:0003677">
    <property type="term" value="F:DNA binding"/>
    <property type="evidence" value="ECO:0007669"/>
    <property type="project" value="TreeGrafter"/>
</dbReference>
<name>A0A2S4UMP1_9BASI</name>
<dbReference type="EMBL" id="PKSL01000224">
    <property type="protein sequence ID" value="POV98529.1"/>
    <property type="molecule type" value="Genomic_DNA"/>
</dbReference>
<dbReference type="GO" id="GO:0005634">
    <property type="term" value="C:nucleus"/>
    <property type="evidence" value="ECO:0007669"/>
    <property type="project" value="TreeGrafter"/>
</dbReference>